<dbReference type="SUPFAM" id="SSF56601">
    <property type="entry name" value="beta-lactamase/transpeptidase-like"/>
    <property type="match status" value="1"/>
</dbReference>
<reference evidence="3" key="1">
    <citation type="journal article" date="2019" name="Int. J. Syst. Evol. Microbiol.">
        <title>The Global Catalogue of Microorganisms (GCM) 10K type strain sequencing project: providing services to taxonomists for standard genome sequencing and annotation.</title>
        <authorList>
            <consortium name="The Broad Institute Genomics Platform"/>
            <consortium name="The Broad Institute Genome Sequencing Center for Infectious Disease"/>
            <person name="Wu L."/>
            <person name="Ma J."/>
        </authorList>
    </citation>
    <scope>NUCLEOTIDE SEQUENCE [LARGE SCALE GENOMIC DNA]</scope>
    <source>
        <strain evidence="3">CGMCC 4.7289</strain>
    </source>
</reference>
<organism evidence="2 3">
    <name type="scientific">Hamadaea flava</name>
    <dbReference type="NCBI Taxonomy" id="1742688"/>
    <lineage>
        <taxon>Bacteria</taxon>
        <taxon>Bacillati</taxon>
        <taxon>Actinomycetota</taxon>
        <taxon>Actinomycetes</taxon>
        <taxon>Micromonosporales</taxon>
        <taxon>Micromonosporaceae</taxon>
        <taxon>Hamadaea</taxon>
    </lineage>
</organism>
<dbReference type="InterPro" id="IPR012338">
    <property type="entry name" value="Beta-lactam/transpept-like"/>
</dbReference>
<dbReference type="Gene3D" id="3.40.710.10">
    <property type="entry name" value="DD-peptidase/beta-lactamase superfamily"/>
    <property type="match status" value="1"/>
</dbReference>
<evidence type="ECO:0000313" key="3">
    <source>
        <dbReference type="Proteomes" id="UP001595816"/>
    </source>
</evidence>
<sequence>MPTRRALLVVACLSVVAGLGLLLGTTLYPSHAAGLPFVPTSPSASKSPEPPPPPTLRETTPVQVKPATGAAYAWSLLDRTTGTTTGSANSTSYHNTTESMVKAWLVADFLKRLGDRDPTAAEKQKMSTAIRDSNDDSAQWLYLKDGGNSSIKRLFSTCDLTDQPVLKSGWWSMTQLTARDAARMGDCIADGTAAGDKWTSYLLNEMEHVRGTVATADQHATWGGGHWGIVDGLPAQLQSDTAIKNGWTLINADGKWHVNCLAVHSDWTLAVQVKYPGKLGLAYGANVCKSVAEQLVYQPASAEG</sequence>
<keyword evidence="3" id="KW-1185">Reference proteome</keyword>
<evidence type="ECO:0000313" key="2">
    <source>
        <dbReference type="EMBL" id="MFC4129113.1"/>
    </source>
</evidence>
<name>A0ABV8LF50_9ACTN</name>
<proteinExistence type="predicted"/>
<dbReference type="RefSeq" id="WP_253758766.1">
    <property type="nucleotide sequence ID" value="NZ_JAMZDZ010000001.1"/>
</dbReference>
<dbReference type="EMBL" id="JBHSAY010000003">
    <property type="protein sequence ID" value="MFC4129113.1"/>
    <property type="molecule type" value="Genomic_DNA"/>
</dbReference>
<comment type="caution">
    <text evidence="2">The sequence shown here is derived from an EMBL/GenBank/DDBJ whole genome shotgun (WGS) entry which is preliminary data.</text>
</comment>
<evidence type="ECO:0000256" key="1">
    <source>
        <dbReference type="SAM" id="MobiDB-lite"/>
    </source>
</evidence>
<accession>A0ABV8LF50</accession>
<gene>
    <name evidence="2" type="ORF">ACFOZ4_00610</name>
</gene>
<dbReference type="Proteomes" id="UP001595816">
    <property type="component" value="Unassembled WGS sequence"/>
</dbReference>
<protein>
    <submittedName>
        <fullName evidence="2">Uncharacterized protein</fullName>
    </submittedName>
</protein>
<feature type="region of interest" description="Disordered" evidence="1">
    <location>
        <begin position="39"/>
        <end position="63"/>
    </location>
</feature>